<dbReference type="EMBL" id="UINC01002657">
    <property type="protein sequence ID" value="SUZ98989.1"/>
    <property type="molecule type" value="Genomic_DNA"/>
</dbReference>
<evidence type="ECO:0000313" key="1">
    <source>
        <dbReference type="EMBL" id="SUZ98989.1"/>
    </source>
</evidence>
<organism evidence="1">
    <name type="scientific">marine metagenome</name>
    <dbReference type="NCBI Taxonomy" id="408172"/>
    <lineage>
        <taxon>unclassified sequences</taxon>
        <taxon>metagenomes</taxon>
        <taxon>ecological metagenomes</taxon>
    </lineage>
</organism>
<reference evidence="1" key="1">
    <citation type="submission" date="2018-05" db="EMBL/GenBank/DDBJ databases">
        <authorList>
            <person name="Lanie J.A."/>
            <person name="Ng W.-L."/>
            <person name="Kazmierczak K.M."/>
            <person name="Andrzejewski T.M."/>
            <person name="Davidsen T.M."/>
            <person name="Wayne K.J."/>
            <person name="Tettelin H."/>
            <person name="Glass J.I."/>
            <person name="Rusch D."/>
            <person name="Podicherti R."/>
            <person name="Tsui H.-C.T."/>
            <person name="Winkler M.E."/>
        </authorList>
    </citation>
    <scope>NUCLEOTIDE SEQUENCE</scope>
</reference>
<protein>
    <submittedName>
        <fullName evidence="1">Uncharacterized protein</fullName>
    </submittedName>
</protein>
<accession>A0A381S679</accession>
<dbReference type="AlphaFoldDB" id="A0A381S679"/>
<sequence length="33" mass="3781">MARPKTANDIRIIIKAIWAPDRSETHTAHKLII</sequence>
<gene>
    <name evidence="1" type="ORF">METZ01_LOCUS51843</name>
</gene>
<name>A0A381S679_9ZZZZ</name>
<proteinExistence type="predicted"/>